<dbReference type="STRING" id="1802591.A2113_02775"/>
<dbReference type="SUPFAM" id="SSF55729">
    <property type="entry name" value="Acyl-CoA N-acyltransferases (Nat)"/>
    <property type="match status" value="1"/>
</dbReference>
<dbReference type="AlphaFoldDB" id="A0A1G1W411"/>
<dbReference type="EMBL" id="MHCN01000009">
    <property type="protein sequence ID" value="OGY22107.1"/>
    <property type="molecule type" value="Genomic_DNA"/>
</dbReference>
<gene>
    <name evidence="2" type="ORF">A2113_02775</name>
</gene>
<name>A0A1G1W411_9BACT</name>
<dbReference type="Pfam" id="PF00583">
    <property type="entry name" value="Acetyltransf_1"/>
    <property type="match status" value="1"/>
</dbReference>
<dbReference type="PROSITE" id="PS51186">
    <property type="entry name" value="GNAT"/>
    <property type="match status" value="1"/>
</dbReference>
<dbReference type="Proteomes" id="UP000176299">
    <property type="component" value="Unassembled WGS sequence"/>
</dbReference>
<comment type="caution">
    <text evidence="2">The sequence shown here is derived from an EMBL/GenBank/DDBJ whole genome shotgun (WGS) entry which is preliminary data.</text>
</comment>
<dbReference type="Gene3D" id="3.40.630.30">
    <property type="match status" value="1"/>
</dbReference>
<dbReference type="InterPro" id="IPR000182">
    <property type="entry name" value="GNAT_dom"/>
</dbReference>
<evidence type="ECO:0000313" key="3">
    <source>
        <dbReference type="Proteomes" id="UP000176299"/>
    </source>
</evidence>
<protein>
    <recommendedName>
        <fullName evidence="1">N-acetyltransferase domain-containing protein</fullName>
    </recommendedName>
</protein>
<reference evidence="2 3" key="1">
    <citation type="journal article" date="2016" name="Nat. Commun.">
        <title>Thousands of microbial genomes shed light on interconnected biogeochemical processes in an aquifer system.</title>
        <authorList>
            <person name="Anantharaman K."/>
            <person name="Brown C.T."/>
            <person name="Hug L.A."/>
            <person name="Sharon I."/>
            <person name="Castelle C.J."/>
            <person name="Probst A.J."/>
            <person name="Thomas B.C."/>
            <person name="Singh A."/>
            <person name="Wilkins M.J."/>
            <person name="Karaoz U."/>
            <person name="Brodie E.L."/>
            <person name="Williams K.H."/>
            <person name="Hubbard S.S."/>
            <person name="Banfield J.F."/>
        </authorList>
    </citation>
    <scope>NUCLEOTIDE SEQUENCE [LARGE SCALE GENOMIC DNA]</scope>
</reference>
<feature type="domain" description="N-acetyltransferase" evidence="1">
    <location>
        <begin position="122"/>
        <end position="257"/>
    </location>
</feature>
<evidence type="ECO:0000313" key="2">
    <source>
        <dbReference type="EMBL" id="OGY22107.1"/>
    </source>
</evidence>
<evidence type="ECO:0000259" key="1">
    <source>
        <dbReference type="PROSITE" id="PS51186"/>
    </source>
</evidence>
<proteinExistence type="predicted"/>
<accession>A0A1G1W411</accession>
<organism evidence="2 3">
    <name type="scientific">Candidatus Woykebacteria bacterium GWA1_44_8</name>
    <dbReference type="NCBI Taxonomy" id="1802591"/>
    <lineage>
        <taxon>Bacteria</taxon>
        <taxon>Candidatus Woykeibacteriota</taxon>
    </lineage>
</organism>
<sequence>MYPDLLDRIDKNNRDWLKSWGCLVIQLPQAAICLNPDFAHYNGIFAIDCPKREAAPLMQELVEKIKTESGQRPTVWLDRYCKPASLPQILSELGFHLASISYTMYAEPTDVKGRPVADLSSFSIREVENPLELRRWIGVYCQAFGVANQTKETRRWGLAFRKQQLSFFAGVLKETDQPVVTGQLETTHQIGGLYSIGTNPTYRHQGFAFTMTAYLAIAASRFDLKDIYLIAESEDNERFFDRFGFREILQVQNWQQS</sequence>
<dbReference type="GO" id="GO:0016747">
    <property type="term" value="F:acyltransferase activity, transferring groups other than amino-acyl groups"/>
    <property type="evidence" value="ECO:0007669"/>
    <property type="project" value="InterPro"/>
</dbReference>
<dbReference type="InterPro" id="IPR016181">
    <property type="entry name" value="Acyl_CoA_acyltransferase"/>
</dbReference>